<dbReference type="InterPro" id="IPR016039">
    <property type="entry name" value="Thiolase-like"/>
</dbReference>
<dbReference type="Gene3D" id="2.40.50.840">
    <property type="match status" value="1"/>
</dbReference>
<gene>
    <name evidence="2" type="ORF">UFOPK2366_00474</name>
</gene>
<dbReference type="AlphaFoldDB" id="A0A6J6NH65"/>
<reference evidence="2" key="1">
    <citation type="submission" date="2020-05" db="EMBL/GenBank/DDBJ databases">
        <authorList>
            <person name="Chiriac C."/>
            <person name="Salcher M."/>
            <person name="Ghai R."/>
            <person name="Kavagutti S V."/>
        </authorList>
    </citation>
    <scope>NUCLEOTIDE SEQUENCE</scope>
</reference>
<protein>
    <submittedName>
        <fullName evidence="2">Unannotated protein</fullName>
    </submittedName>
</protein>
<proteinExistence type="predicted"/>
<dbReference type="Pfam" id="PF18313">
    <property type="entry name" value="TLP1_add_C"/>
    <property type="match status" value="1"/>
</dbReference>
<organism evidence="2">
    <name type="scientific">freshwater metagenome</name>
    <dbReference type="NCBI Taxonomy" id="449393"/>
    <lineage>
        <taxon>unclassified sequences</taxon>
        <taxon>metagenomes</taxon>
        <taxon>ecological metagenomes</taxon>
    </lineage>
</organism>
<sequence length="212" mass="22493">MSNRYSFSKTPAIELGGRLALELAGMTIDDIDIVDLYSCFPSAVQLGAQSLGLSLDRQLTRTGGLPFAGGPWNNYVMHAIATTMNDLRNGAGTNGLVWGNGGYATKHSFGVYSTQPSANPFRHADPQAEIDALPRRELADGADAAGKVTIEAYTVMHNRDGVPETANVSCLLADGRRAWATSSDADLAAAMCVGEWVNRSVTRDADGKINAD</sequence>
<name>A0A6J6NH65_9ZZZZ</name>
<dbReference type="InterPro" id="IPR040771">
    <property type="entry name" value="TLP1_add_C"/>
</dbReference>
<evidence type="ECO:0000259" key="1">
    <source>
        <dbReference type="Pfam" id="PF18313"/>
    </source>
</evidence>
<dbReference type="EMBL" id="CAEZXM010000066">
    <property type="protein sequence ID" value="CAB4685659.1"/>
    <property type="molecule type" value="Genomic_DNA"/>
</dbReference>
<dbReference type="GO" id="GO:0016746">
    <property type="term" value="F:acyltransferase activity"/>
    <property type="evidence" value="ECO:0007669"/>
    <property type="project" value="InterPro"/>
</dbReference>
<accession>A0A6J6NH65</accession>
<dbReference type="SUPFAM" id="SSF53901">
    <property type="entry name" value="Thiolase-like"/>
    <property type="match status" value="1"/>
</dbReference>
<evidence type="ECO:0000313" key="2">
    <source>
        <dbReference type="EMBL" id="CAB4685659.1"/>
    </source>
</evidence>
<dbReference type="Gene3D" id="3.40.47.10">
    <property type="match status" value="1"/>
</dbReference>
<feature type="domain" description="Thiolase-like protein type 1 additional C-terminal" evidence="1">
    <location>
        <begin position="127"/>
        <end position="207"/>
    </location>
</feature>